<organism evidence="1 2">
    <name type="scientific">Paraburkholderia phymatum</name>
    <dbReference type="NCBI Taxonomy" id="148447"/>
    <lineage>
        <taxon>Bacteria</taxon>
        <taxon>Pseudomonadati</taxon>
        <taxon>Pseudomonadota</taxon>
        <taxon>Betaproteobacteria</taxon>
        <taxon>Burkholderiales</taxon>
        <taxon>Burkholderiaceae</taxon>
        <taxon>Paraburkholderia</taxon>
    </lineage>
</organism>
<dbReference type="EMBL" id="JBFRCH010000004">
    <property type="protein sequence ID" value="MEX3932097.1"/>
    <property type="molecule type" value="Genomic_DNA"/>
</dbReference>
<sequence>MRLIISAYLRTLRERDEFDCLLPDLAIAMGYTPLVRPQTGVRQLGVDLPVAGKNPDDDVEELVLFVIKQGDIGRQEWSSTVQSVRQSLEETLDVYLTKYVEPAHQSIRKKIVVATTGDLKQDTQPNWNGFIEKYKETAVFEFWSGDKVADLIERFMLDEHVFQEEDRVGLRKALAFAGERDYSMLDVDRLLTRQLGLDSQGELPATAKGGKTLAKAIIRLNLALRMFTKAAQDAGDTRQALWAAEHFLLKTWHRVQLSDDDLKDKEVMKAFELLHHSYFEAGVAYLTKLAPHLQTRDGMSGYTGESAEYAIVLLEHVGLIASFGIALYGADKSAEGQEKAGRVAELLCAMLANMPATASPRLDQNAIDVSLALLFLSLVEKFEEIRDWVYELQGRLVFSLVQGWGFPISSDSFDDLVDVAVFHDEDLMKDCVGSSWLAATLATWCVVCDMKEEYKHLVRSLKRKVPQLRPQFWHPDAESTKRWYFEDVHFDTGATEVLDLPEDMEDARGRMIQFLREKEWNVQTSTSAVKAGFLWLDLLNCRHYRFPVSARTWYALAVRPDDASVQQDVGE</sequence>
<protein>
    <submittedName>
        <fullName evidence="1">Uncharacterized protein</fullName>
    </submittedName>
</protein>
<proteinExistence type="predicted"/>
<accession>A0ACC6TXU7</accession>
<name>A0ACC6TXU7_9BURK</name>
<comment type="caution">
    <text evidence="1">The sequence shown here is derived from an EMBL/GenBank/DDBJ whole genome shotgun (WGS) entry which is preliminary data.</text>
</comment>
<evidence type="ECO:0000313" key="1">
    <source>
        <dbReference type="EMBL" id="MEX3932097.1"/>
    </source>
</evidence>
<keyword evidence="2" id="KW-1185">Reference proteome</keyword>
<evidence type="ECO:0000313" key="2">
    <source>
        <dbReference type="Proteomes" id="UP001558850"/>
    </source>
</evidence>
<dbReference type="Proteomes" id="UP001558850">
    <property type="component" value="Unassembled WGS sequence"/>
</dbReference>
<gene>
    <name evidence="1" type="ORF">AB4Y32_09850</name>
</gene>
<reference evidence="1" key="1">
    <citation type="submission" date="2024-07" db="EMBL/GenBank/DDBJ databases">
        <title>A survey of Mimosa microsymbionts across Brazilian biomes reveals a high diversity of Paraburkholderia nodulating endemic species, but also that Cupriavidus is common as a symbiont of widespread species.</title>
        <authorList>
            <person name="Rouws L."/>
            <person name="Barauna A."/>
            <person name="Beukes C."/>
            <person name="Rouws J.R.C."/>
            <person name="De Faria S.M."/>
            <person name="Gross E."/>
            <person name="Bueno Dos Reis Junior F."/>
            <person name="Simon M.F."/>
            <person name="Maluk M."/>
            <person name="Odee D.W."/>
            <person name="Kenicer G."/>
            <person name="Young J.P.W."/>
            <person name="Reis V.M."/>
            <person name="Zilli J."/>
            <person name="James E.K."/>
        </authorList>
    </citation>
    <scope>NUCLEOTIDE SEQUENCE</scope>
    <source>
        <strain evidence="1">EG181B</strain>
    </source>
</reference>